<evidence type="ECO:0000256" key="2">
    <source>
        <dbReference type="ARBA" id="ARBA00021549"/>
    </source>
</evidence>
<evidence type="ECO:0000256" key="3">
    <source>
        <dbReference type="ARBA" id="ARBA00022475"/>
    </source>
</evidence>
<name>A0A4P8IUY1_9BURK</name>
<dbReference type="Gene3D" id="3.55.40.10">
    <property type="entry name" value="minor pseudopilin epsh domain"/>
    <property type="match status" value="1"/>
</dbReference>
<feature type="domain" description="General secretion pathway GspH" evidence="12">
    <location>
        <begin position="55"/>
        <end position="178"/>
    </location>
</feature>
<dbReference type="GO" id="GO:0015627">
    <property type="term" value="C:type II protein secretion system complex"/>
    <property type="evidence" value="ECO:0007669"/>
    <property type="project" value="InterPro"/>
</dbReference>
<dbReference type="OrthoDB" id="8970652at2"/>
<dbReference type="SUPFAM" id="SSF54523">
    <property type="entry name" value="Pili subunits"/>
    <property type="match status" value="1"/>
</dbReference>
<evidence type="ECO:0000256" key="11">
    <source>
        <dbReference type="SAM" id="Phobius"/>
    </source>
</evidence>
<feature type="transmembrane region" description="Helical" evidence="11">
    <location>
        <begin position="21"/>
        <end position="45"/>
    </location>
</feature>
<comment type="similarity">
    <text evidence="9">Belongs to the GSP H family.</text>
</comment>
<evidence type="ECO:0000256" key="4">
    <source>
        <dbReference type="ARBA" id="ARBA00022481"/>
    </source>
</evidence>
<evidence type="ECO:0000313" key="13">
    <source>
        <dbReference type="EMBL" id="QCP50914.1"/>
    </source>
</evidence>
<keyword evidence="3" id="KW-1003">Cell membrane</keyword>
<keyword evidence="5" id="KW-0997">Cell inner membrane</keyword>
<dbReference type="InterPro" id="IPR045584">
    <property type="entry name" value="Pilin-like"/>
</dbReference>
<evidence type="ECO:0000256" key="10">
    <source>
        <dbReference type="ARBA" id="ARBA00030775"/>
    </source>
</evidence>
<dbReference type="GO" id="GO:0005886">
    <property type="term" value="C:plasma membrane"/>
    <property type="evidence" value="ECO:0007669"/>
    <property type="project" value="UniProtKB-SubCell"/>
</dbReference>
<proteinExistence type="inferred from homology"/>
<keyword evidence="14" id="KW-1185">Reference proteome</keyword>
<keyword evidence="6 11" id="KW-0812">Transmembrane</keyword>
<dbReference type="AlphaFoldDB" id="A0A4P8IUY1"/>
<dbReference type="PROSITE" id="PS00409">
    <property type="entry name" value="PROKAR_NTER_METHYL"/>
    <property type="match status" value="1"/>
</dbReference>
<dbReference type="InterPro" id="IPR012902">
    <property type="entry name" value="N_methyl_site"/>
</dbReference>
<sequence>MQSKIVSRAGPRGSCCKGFTLVELLVVAVLVALFAVMAMPSFIAWRMRDQVDARARVLVSSLTYARSEAIRRGVRVTLCRIDAARRCLAARTPCDDGALDWSCGWAVMADARVAPSILRMQSRMAAVAIQGSAAEIAFTPPAGQVIGGFRSLEVAPREVGASTRGDGWRRCIRIAAGGRARLTEGRCGSAA</sequence>
<dbReference type="InterPro" id="IPR022346">
    <property type="entry name" value="T2SS_GspH"/>
</dbReference>
<evidence type="ECO:0000256" key="9">
    <source>
        <dbReference type="ARBA" id="ARBA00025772"/>
    </source>
</evidence>
<organism evidence="13 14">
    <name type="scientific">Trinickia violacea</name>
    <dbReference type="NCBI Taxonomy" id="2571746"/>
    <lineage>
        <taxon>Bacteria</taxon>
        <taxon>Pseudomonadati</taxon>
        <taxon>Pseudomonadota</taxon>
        <taxon>Betaproteobacteria</taxon>
        <taxon>Burkholderiales</taxon>
        <taxon>Burkholderiaceae</taxon>
        <taxon>Trinickia</taxon>
    </lineage>
</organism>
<dbReference type="EMBL" id="CP040077">
    <property type="protein sequence ID" value="QCP50914.1"/>
    <property type="molecule type" value="Genomic_DNA"/>
</dbReference>
<protein>
    <recommendedName>
        <fullName evidence="2">Type II secretion system protein H</fullName>
    </recommendedName>
    <alternativeName>
        <fullName evidence="10">General secretion pathway protein H</fullName>
    </alternativeName>
</protein>
<dbReference type="Pfam" id="PF07963">
    <property type="entry name" value="N_methyl"/>
    <property type="match status" value="1"/>
</dbReference>
<keyword evidence="4" id="KW-0488">Methylation</keyword>
<keyword evidence="8 11" id="KW-0472">Membrane</keyword>
<evidence type="ECO:0000313" key="14">
    <source>
        <dbReference type="Proteomes" id="UP000298656"/>
    </source>
</evidence>
<keyword evidence="7 11" id="KW-1133">Transmembrane helix</keyword>
<dbReference type="GO" id="GO:0015628">
    <property type="term" value="P:protein secretion by the type II secretion system"/>
    <property type="evidence" value="ECO:0007669"/>
    <property type="project" value="InterPro"/>
</dbReference>
<evidence type="ECO:0000256" key="8">
    <source>
        <dbReference type="ARBA" id="ARBA00023136"/>
    </source>
</evidence>
<gene>
    <name evidence="13" type="ORF">FAZ95_18230</name>
</gene>
<dbReference type="Proteomes" id="UP000298656">
    <property type="component" value="Chromosome 1"/>
</dbReference>
<dbReference type="KEGG" id="tvl:FAZ95_18230"/>
<evidence type="ECO:0000256" key="1">
    <source>
        <dbReference type="ARBA" id="ARBA00004377"/>
    </source>
</evidence>
<evidence type="ECO:0000256" key="7">
    <source>
        <dbReference type="ARBA" id="ARBA00022989"/>
    </source>
</evidence>
<dbReference type="NCBIfam" id="TIGR02532">
    <property type="entry name" value="IV_pilin_GFxxxE"/>
    <property type="match status" value="1"/>
</dbReference>
<accession>A0A4P8IUY1</accession>
<evidence type="ECO:0000256" key="6">
    <source>
        <dbReference type="ARBA" id="ARBA00022692"/>
    </source>
</evidence>
<evidence type="ECO:0000256" key="5">
    <source>
        <dbReference type="ARBA" id="ARBA00022519"/>
    </source>
</evidence>
<dbReference type="Pfam" id="PF12019">
    <property type="entry name" value="GspH"/>
    <property type="match status" value="1"/>
</dbReference>
<evidence type="ECO:0000259" key="12">
    <source>
        <dbReference type="Pfam" id="PF12019"/>
    </source>
</evidence>
<comment type="subcellular location">
    <subcellularLocation>
        <location evidence="1">Cell inner membrane</location>
        <topology evidence="1">Single-pass membrane protein</topology>
    </subcellularLocation>
</comment>
<reference evidence="13 14" key="1">
    <citation type="submission" date="2019-05" db="EMBL/GenBank/DDBJ databases">
        <title>Burkholderia sp. DHOD12, isolated from subtropical forest soil.</title>
        <authorList>
            <person name="Gao Z.-H."/>
            <person name="Qiu L.-H."/>
        </authorList>
    </citation>
    <scope>NUCLEOTIDE SEQUENCE [LARGE SCALE GENOMIC DNA]</scope>
    <source>
        <strain evidence="13 14">DHOD12</strain>
    </source>
</reference>
<dbReference type="RefSeq" id="WP_137333724.1">
    <property type="nucleotide sequence ID" value="NZ_CP040077.1"/>
</dbReference>